<protein>
    <submittedName>
        <fullName evidence="2">Uncharacterized protein</fullName>
    </submittedName>
</protein>
<dbReference type="EMBL" id="LRGB01000642">
    <property type="protein sequence ID" value="KZS17231.1"/>
    <property type="molecule type" value="Genomic_DNA"/>
</dbReference>
<reference evidence="2 3" key="1">
    <citation type="submission" date="2016-03" db="EMBL/GenBank/DDBJ databases">
        <title>EvidentialGene: Evidence-directed Construction of Genes on Genomes.</title>
        <authorList>
            <person name="Gilbert D.G."/>
            <person name="Choi J.-H."/>
            <person name="Mockaitis K."/>
            <person name="Colbourne J."/>
            <person name="Pfrender M."/>
        </authorList>
    </citation>
    <scope>NUCLEOTIDE SEQUENCE [LARGE SCALE GENOMIC DNA]</scope>
    <source>
        <strain evidence="2 3">Xinb3</strain>
        <tissue evidence="2">Complete organism</tissue>
    </source>
</reference>
<name>A0A165A6F1_9CRUS</name>
<proteinExistence type="predicted"/>
<dbReference type="AlphaFoldDB" id="A0A165A6F1"/>
<evidence type="ECO:0000313" key="3">
    <source>
        <dbReference type="Proteomes" id="UP000076858"/>
    </source>
</evidence>
<accession>A0A165A6F1</accession>
<feature type="compositionally biased region" description="Basic residues" evidence="1">
    <location>
        <begin position="1"/>
        <end position="12"/>
    </location>
</feature>
<evidence type="ECO:0000256" key="1">
    <source>
        <dbReference type="SAM" id="MobiDB-lite"/>
    </source>
</evidence>
<sequence>MCYSKGGKKKKSNLGQHPSLPPSTRLQLKTGDG</sequence>
<comment type="caution">
    <text evidence="2">The sequence shown here is derived from an EMBL/GenBank/DDBJ whole genome shotgun (WGS) entry which is preliminary data.</text>
</comment>
<feature type="region of interest" description="Disordered" evidence="1">
    <location>
        <begin position="1"/>
        <end position="33"/>
    </location>
</feature>
<evidence type="ECO:0000313" key="2">
    <source>
        <dbReference type="EMBL" id="KZS17231.1"/>
    </source>
</evidence>
<dbReference type="Proteomes" id="UP000076858">
    <property type="component" value="Unassembled WGS sequence"/>
</dbReference>
<organism evidence="2 3">
    <name type="scientific">Daphnia magna</name>
    <dbReference type="NCBI Taxonomy" id="35525"/>
    <lineage>
        <taxon>Eukaryota</taxon>
        <taxon>Metazoa</taxon>
        <taxon>Ecdysozoa</taxon>
        <taxon>Arthropoda</taxon>
        <taxon>Crustacea</taxon>
        <taxon>Branchiopoda</taxon>
        <taxon>Diplostraca</taxon>
        <taxon>Cladocera</taxon>
        <taxon>Anomopoda</taxon>
        <taxon>Daphniidae</taxon>
        <taxon>Daphnia</taxon>
    </lineage>
</organism>
<keyword evidence="3" id="KW-1185">Reference proteome</keyword>
<gene>
    <name evidence="2" type="ORF">APZ42_016830</name>
</gene>